<proteinExistence type="inferred from homology"/>
<sequence>MTDYLAIPIAYLIGSIPFAVVISKLFGLSDPRTYGSGNPGATNVLRSGNKLAAALTFLGDASKGAIAVLLTFHFLPNVSSTVIALVALAAFLGHLFSPFLGFKGGKGVATSLGIFLALDFYFAIALLSVWVLVVVLFKISALAAIITALSAPFLYIFLNINNYIQWPIFVAVLIMATLLLYKHKSNIDKLFNKKH</sequence>
<feature type="transmembrane region" description="Helical" evidence="10">
    <location>
        <begin position="65"/>
        <end position="92"/>
    </location>
</feature>
<gene>
    <name evidence="10" type="primary">plsY</name>
    <name evidence="11" type="ordered locus">TEQUI_1555</name>
</gene>
<name>A0A654KJ24_TAYEM</name>
<comment type="subunit">
    <text evidence="10">Probably interacts with PlsX.</text>
</comment>
<accession>A0A654KJ24</accession>
<evidence type="ECO:0000256" key="1">
    <source>
        <dbReference type="ARBA" id="ARBA00022475"/>
    </source>
</evidence>
<feature type="transmembrane region" description="Helical" evidence="10">
    <location>
        <begin position="6"/>
        <end position="26"/>
    </location>
</feature>
<evidence type="ECO:0000256" key="10">
    <source>
        <dbReference type="HAMAP-Rule" id="MF_01043"/>
    </source>
</evidence>
<dbReference type="EC" id="2.3.1.275" evidence="10"/>
<comment type="catalytic activity">
    <reaction evidence="10">
        <text>an acyl phosphate + sn-glycerol 3-phosphate = a 1-acyl-sn-glycero-3-phosphate + phosphate</text>
        <dbReference type="Rhea" id="RHEA:34075"/>
        <dbReference type="ChEBI" id="CHEBI:43474"/>
        <dbReference type="ChEBI" id="CHEBI:57597"/>
        <dbReference type="ChEBI" id="CHEBI:57970"/>
        <dbReference type="ChEBI" id="CHEBI:59918"/>
        <dbReference type="EC" id="2.3.1.275"/>
    </reaction>
</comment>
<keyword evidence="9 10" id="KW-1208">Phospholipid metabolism</keyword>
<dbReference type="GO" id="GO:0043772">
    <property type="term" value="F:acyl-phosphate glycerol-3-phosphate acyltransferase activity"/>
    <property type="evidence" value="ECO:0007669"/>
    <property type="project" value="UniProtKB-UniRule"/>
</dbReference>
<evidence type="ECO:0000256" key="4">
    <source>
        <dbReference type="ARBA" id="ARBA00022692"/>
    </source>
</evidence>
<dbReference type="InterPro" id="IPR003811">
    <property type="entry name" value="G3P_acylTferase_PlsY"/>
</dbReference>
<evidence type="ECO:0000256" key="9">
    <source>
        <dbReference type="ARBA" id="ARBA00023264"/>
    </source>
</evidence>
<evidence type="ECO:0000313" key="11">
    <source>
        <dbReference type="EMBL" id="ADU92467.1"/>
    </source>
</evidence>
<feature type="transmembrane region" description="Helical" evidence="10">
    <location>
        <begin position="164"/>
        <end position="181"/>
    </location>
</feature>
<keyword evidence="4 10" id="KW-0812">Transmembrane</keyword>
<evidence type="ECO:0000256" key="2">
    <source>
        <dbReference type="ARBA" id="ARBA00022516"/>
    </source>
</evidence>
<dbReference type="NCBIfam" id="TIGR00023">
    <property type="entry name" value="glycerol-3-phosphate 1-O-acyltransferase PlsY"/>
    <property type="match status" value="1"/>
</dbReference>
<comment type="pathway">
    <text evidence="10">Lipid metabolism; phospholipid metabolism.</text>
</comment>
<dbReference type="UniPathway" id="UPA00085"/>
<feature type="transmembrane region" description="Helical" evidence="10">
    <location>
        <begin position="139"/>
        <end position="158"/>
    </location>
</feature>
<organism evidence="11 12">
    <name type="scientific">Taylorella equigenitalis (strain MCE9)</name>
    <dbReference type="NCBI Taxonomy" id="937774"/>
    <lineage>
        <taxon>Bacteria</taxon>
        <taxon>Pseudomonadati</taxon>
        <taxon>Pseudomonadota</taxon>
        <taxon>Betaproteobacteria</taxon>
        <taxon>Burkholderiales</taxon>
        <taxon>Alcaligenaceae</taxon>
        <taxon>Taylorella</taxon>
    </lineage>
</organism>
<dbReference type="PANTHER" id="PTHR30309:SF0">
    <property type="entry name" value="GLYCEROL-3-PHOSPHATE ACYLTRANSFERASE-RELATED"/>
    <property type="match status" value="1"/>
</dbReference>
<dbReference type="GO" id="GO:0008654">
    <property type="term" value="P:phospholipid biosynthetic process"/>
    <property type="evidence" value="ECO:0007669"/>
    <property type="project" value="UniProtKB-UniRule"/>
</dbReference>
<dbReference type="AlphaFoldDB" id="A0A654KJ24"/>
<comment type="function">
    <text evidence="10">Catalyzes the transfer of an acyl group from acyl-phosphate (acyl-PO(4)) to glycerol-3-phosphate (G3P) to form lysophosphatidic acid (LPA). This enzyme utilizes acyl-phosphate as fatty acyl donor, but not acyl-CoA or acyl-ACP.</text>
</comment>
<keyword evidence="5 10" id="KW-1133">Transmembrane helix</keyword>
<evidence type="ECO:0000313" key="12">
    <source>
        <dbReference type="Proteomes" id="UP000007472"/>
    </source>
</evidence>
<comment type="subcellular location">
    <subcellularLocation>
        <location evidence="10">Cell inner membrane</location>
        <topology evidence="10">Multi-pass membrane protein</topology>
    </subcellularLocation>
</comment>
<evidence type="ECO:0000256" key="7">
    <source>
        <dbReference type="ARBA" id="ARBA00023136"/>
    </source>
</evidence>
<dbReference type="EMBL" id="CP002456">
    <property type="protein sequence ID" value="ADU92467.1"/>
    <property type="molecule type" value="Genomic_DNA"/>
</dbReference>
<evidence type="ECO:0000256" key="3">
    <source>
        <dbReference type="ARBA" id="ARBA00022679"/>
    </source>
</evidence>
<keyword evidence="6 10" id="KW-0443">Lipid metabolism</keyword>
<keyword evidence="1 10" id="KW-1003">Cell membrane</keyword>
<keyword evidence="11" id="KW-0012">Acyltransferase</keyword>
<keyword evidence="10" id="KW-0997">Cell inner membrane</keyword>
<keyword evidence="7 10" id="KW-0472">Membrane</keyword>
<keyword evidence="2 10" id="KW-0444">Lipid biosynthesis</keyword>
<protein>
    <recommendedName>
        <fullName evidence="10">Glycerol-3-phosphate acyltransferase</fullName>
    </recommendedName>
    <alternativeName>
        <fullName evidence="10">Acyl-PO4 G3P acyltransferase</fullName>
    </alternativeName>
    <alternativeName>
        <fullName evidence="10">Acyl-phosphate--glycerol-3-phosphate acyltransferase</fullName>
    </alternativeName>
    <alternativeName>
        <fullName evidence="10">G3P acyltransferase</fullName>
        <shortName evidence="10">GPAT</shortName>
        <ecNumber evidence="10">2.3.1.275</ecNumber>
    </alternativeName>
    <alternativeName>
        <fullName evidence="10">Lysophosphatidic acid synthase</fullName>
        <shortName evidence="10">LPA synthase</shortName>
    </alternativeName>
</protein>
<comment type="similarity">
    <text evidence="10">Belongs to the PlsY family.</text>
</comment>
<dbReference type="Pfam" id="PF02660">
    <property type="entry name" value="G3P_acyltransf"/>
    <property type="match status" value="1"/>
</dbReference>
<evidence type="ECO:0000256" key="5">
    <source>
        <dbReference type="ARBA" id="ARBA00022989"/>
    </source>
</evidence>
<dbReference type="Proteomes" id="UP000007472">
    <property type="component" value="Chromosome"/>
</dbReference>
<dbReference type="PANTHER" id="PTHR30309">
    <property type="entry name" value="INNER MEMBRANE PROTEIN YGIH"/>
    <property type="match status" value="1"/>
</dbReference>
<keyword evidence="8 10" id="KW-0594">Phospholipid biosynthesis</keyword>
<dbReference type="SMART" id="SM01207">
    <property type="entry name" value="G3P_acyltransf"/>
    <property type="match status" value="1"/>
</dbReference>
<keyword evidence="3 10" id="KW-0808">Transferase</keyword>
<reference evidence="11 12" key="1">
    <citation type="journal article" date="2011" name="J. Bacteriol.">
        <title>Genome sequence of Taylorella equigenitalis MCE9, the causative agent of contagious equine metritis.</title>
        <authorList>
            <person name="Hebert L."/>
            <person name="Moumen B."/>
            <person name="Duquesne F."/>
            <person name="Breuil M.F."/>
            <person name="Laugier C."/>
            <person name="Batto J.M."/>
            <person name="Renault P."/>
            <person name="Petry S."/>
        </authorList>
    </citation>
    <scope>NUCLEOTIDE SEQUENCE [LARGE SCALE GENOMIC DNA]</scope>
    <source>
        <strain evidence="11 12">MCE9</strain>
    </source>
</reference>
<dbReference type="HAMAP" id="MF_01043">
    <property type="entry name" value="PlsY"/>
    <property type="match status" value="1"/>
</dbReference>
<feature type="transmembrane region" description="Helical" evidence="10">
    <location>
        <begin position="112"/>
        <end position="132"/>
    </location>
</feature>
<evidence type="ECO:0000256" key="6">
    <source>
        <dbReference type="ARBA" id="ARBA00023098"/>
    </source>
</evidence>
<evidence type="ECO:0000256" key="8">
    <source>
        <dbReference type="ARBA" id="ARBA00023209"/>
    </source>
</evidence>
<dbReference type="GO" id="GO:0005886">
    <property type="term" value="C:plasma membrane"/>
    <property type="evidence" value="ECO:0007669"/>
    <property type="project" value="UniProtKB-SubCell"/>
</dbReference>
<dbReference type="KEGG" id="teq:TEQUI_1555"/>